<keyword evidence="3" id="KW-1185">Reference proteome</keyword>
<evidence type="ECO:0000256" key="1">
    <source>
        <dbReference type="SAM" id="SignalP"/>
    </source>
</evidence>
<feature type="chain" id="PRO_5025470377" description="PEP-CTERM protein-sorting domain-containing protein" evidence="1">
    <location>
        <begin position="25"/>
        <end position="224"/>
    </location>
</feature>
<feature type="signal peptide" evidence="1">
    <location>
        <begin position="1"/>
        <end position="24"/>
    </location>
</feature>
<evidence type="ECO:0000313" key="2">
    <source>
        <dbReference type="EMBL" id="VGO19328.1"/>
    </source>
</evidence>
<dbReference type="NCBIfam" id="TIGR02595">
    <property type="entry name" value="PEP_CTERM"/>
    <property type="match status" value="1"/>
</dbReference>
<dbReference type="EMBL" id="CAAHFH010000001">
    <property type="protein sequence ID" value="VGO19328.1"/>
    <property type="molecule type" value="Genomic_DNA"/>
</dbReference>
<sequence length="224" mass="22978">MKQKKPVTLLYAIIMTGFVSSASAALFTEDFEGGGLNITNAGNGALVLGIDYAIGDLIHADQANMGVIATSLDASNGFTVDSGGNARACGLIIDATAFTGSGLSLNFDSLLVTAGTNAYYSVWGVNSTDPVKIDLGKATDGFVSVVGAGAQDQLIADTVFTHGATITSAAFDSTGHDTLVVLFTANGNEEFVIDNVSVIPEPATLGLVATTGFALLLVRRKFML</sequence>
<keyword evidence="1" id="KW-0732">Signal</keyword>
<reference evidence="2 3" key="1">
    <citation type="submission" date="2019-04" db="EMBL/GenBank/DDBJ databases">
        <authorList>
            <person name="Van Vliet M D."/>
        </authorList>
    </citation>
    <scope>NUCLEOTIDE SEQUENCE [LARGE SCALE GENOMIC DNA]</scope>
    <source>
        <strain evidence="2 3">F21</strain>
    </source>
</reference>
<dbReference type="InterPro" id="IPR013424">
    <property type="entry name" value="Ice-binding_C"/>
</dbReference>
<name>A0A6C2UGS6_9BACT</name>
<accession>A0A6C2UGS6</accession>
<dbReference type="Proteomes" id="UP000346198">
    <property type="component" value="Unassembled WGS sequence"/>
</dbReference>
<proteinExistence type="predicted"/>
<evidence type="ECO:0000313" key="3">
    <source>
        <dbReference type="Proteomes" id="UP000346198"/>
    </source>
</evidence>
<evidence type="ECO:0008006" key="4">
    <source>
        <dbReference type="Google" id="ProtNLM"/>
    </source>
</evidence>
<protein>
    <recommendedName>
        <fullName evidence="4">PEP-CTERM protein-sorting domain-containing protein</fullName>
    </recommendedName>
</protein>
<dbReference type="AlphaFoldDB" id="A0A6C2UGS6"/>
<gene>
    <name evidence="2" type="ORF">SCARR_01386</name>
</gene>
<dbReference type="RefSeq" id="WP_136060740.1">
    <property type="nucleotide sequence ID" value="NZ_CAAHFH010000001.1"/>
</dbReference>
<organism evidence="2 3">
    <name type="scientific">Pontiella sulfatireligans</name>
    <dbReference type="NCBI Taxonomy" id="2750658"/>
    <lineage>
        <taxon>Bacteria</taxon>
        <taxon>Pseudomonadati</taxon>
        <taxon>Kiritimatiellota</taxon>
        <taxon>Kiritimatiellia</taxon>
        <taxon>Kiritimatiellales</taxon>
        <taxon>Pontiellaceae</taxon>
        <taxon>Pontiella</taxon>
    </lineage>
</organism>